<name>K9TUR1_CHRTP</name>
<accession>K9TUR1</accession>
<dbReference type="KEGG" id="cthe:Chro_1055"/>
<sequence>MGQNLVGLSPLNKITTNSPYPMSKDSVITTLIYLIAELPPQPAVKLNDDEQTLFLIHQFRCKTLSLFLRWIRLGEPQSELLLLPEMQAYEPFARFINSLLTLAIQVHPRSDDGLIRSFGSPVLLWYACISLIIRDSFVQALTGYPQFRFKKEAINNARNCLKVLYELEPFRKLEPSKRRTTPILSADVAKHPGGELTSWLLLQAGKIAATDTDFQKDYYYPCLRALKKIISTANESENFQMNWIDLDRQLASTKQSKKRKLPVKN</sequence>
<dbReference type="InParanoid" id="K9TUR1"/>
<proteinExistence type="predicted"/>
<dbReference type="HOGENOM" id="CLU_1048447_0_0_3"/>
<evidence type="ECO:0000313" key="1">
    <source>
        <dbReference type="EMBL" id="AFY86587.1"/>
    </source>
</evidence>
<dbReference type="EMBL" id="CP003597">
    <property type="protein sequence ID" value="AFY86587.1"/>
    <property type="molecule type" value="Genomic_DNA"/>
</dbReference>
<organism evidence="1 2">
    <name type="scientific">Chroococcidiopsis thermalis (strain PCC 7203)</name>
    <dbReference type="NCBI Taxonomy" id="251229"/>
    <lineage>
        <taxon>Bacteria</taxon>
        <taxon>Bacillati</taxon>
        <taxon>Cyanobacteriota</taxon>
        <taxon>Cyanophyceae</taxon>
        <taxon>Chroococcidiopsidales</taxon>
        <taxon>Chroococcidiopsidaceae</taxon>
        <taxon>Chroococcidiopsis</taxon>
    </lineage>
</organism>
<dbReference type="Proteomes" id="UP000010384">
    <property type="component" value="Chromosome"/>
</dbReference>
<keyword evidence="2" id="KW-1185">Reference proteome</keyword>
<reference evidence="1 2" key="1">
    <citation type="submission" date="2012-06" db="EMBL/GenBank/DDBJ databases">
        <title>Finished chromosome of genome of Chroococcidiopsis thermalis PCC 7203.</title>
        <authorList>
            <consortium name="US DOE Joint Genome Institute"/>
            <person name="Gugger M."/>
            <person name="Coursin T."/>
            <person name="Rippka R."/>
            <person name="Tandeau De Marsac N."/>
            <person name="Huntemann M."/>
            <person name="Wei C.-L."/>
            <person name="Han J."/>
            <person name="Detter J.C."/>
            <person name="Han C."/>
            <person name="Tapia R."/>
            <person name="Davenport K."/>
            <person name="Daligault H."/>
            <person name="Erkkila T."/>
            <person name="Gu W."/>
            <person name="Munk A.C.C."/>
            <person name="Teshima H."/>
            <person name="Xu Y."/>
            <person name="Chain P."/>
            <person name="Chen A."/>
            <person name="Krypides N."/>
            <person name="Mavromatis K."/>
            <person name="Markowitz V."/>
            <person name="Szeto E."/>
            <person name="Ivanova N."/>
            <person name="Mikhailova N."/>
            <person name="Ovchinnikova G."/>
            <person name="Pagani I."/>
            <person name="Pati A."/>
            <person name="Goodwin L."/>
            <person name="Peters L."/>
            <person name="Pitluck S."/>
            <person name="Woyke T."/>
            <person name="Kerfeld C."/>
        </authorList>
    </citation>
    <scope>NUCLEOTIDE SEQUENCE [LARGE SCALE GENOMIC DNA]</scope>
    <source>
        <strain evidence="1 2">PCC 7203</strain>
    </source>
</reference>
<dbReference type="AlphaFoldDB" id="K9TUR1"/>
<evidence type="ECO:0000313" key="2">
    <source>
        <dbReference type="Proteomes" id="UP000010384"/>
    </source>
</evidence>
<protein>
    <submittedName>
        <fullName evidence="1">Uncharacterized protein</fullName>
    </submittedName>
</protein>
<gene>
    <name evidence="1" type="ORF">Chro_1055</name>
</gene>